<dbReference type="Proteomes" id="UP001374579">
    <property type="component" value="Unassembled WGS sequence"/>
</dbReference>
<keyword evidence="6 9" id="KW-1133">Transmembrane helix</keyword>
<dbReference type="GO" id="GO:0000030">
    <property type="term" value="F:mannosyltransferase activity"/>
    <property type="evidence" value="ECO:0007669"/>
    <property type="project" value="TreeGrafter"/>
</dbReference>
<evidence type="ECO:0000256" key="5">
    <source>
        <dbReference type="ARBA" id="ARBA00022692"/>
    </source>
</evidence>
<evidence type="ECO:0000256" key="8">
    <source>
        <dbReference type="SAM" id="MobiDB-lite"/>
    </source>
</evidence>
<dbReference type="InterPro" id="IPR018732">
    <property type="entry name" value="Dpy-19/Dpy-19-like"/>
</dbReference>
<dbReference type="PANTHER" id="PTHR31488">
    <property type="entry name" value="DPY-19-LIKE 1, LIKE (H. SAPIENS)"/>
    <property type="match status" value="1"/>
</dbReference>
<feature type="transmembrane region" description="Helical" evidence="9">
    <location>
        <begin position="270"/>
        <end position="293"/>
    </location>
</feature>
<comment type="subcellular location">
    <subcellularLocation>
        <location evidence="1">Membrane</location>
        <topology evidence="1">Multi-pass membrane protein</topology>
    </subcellularLocation>
</comment>
<keyword evidence="5 9" id="KW-0812">Transmembrane</keyword>
<evidence type="ECO:0000256" key="3">
    <source>
        <dbReference type="ARBA" id="ARBA00022676"/>
    </source>
</evidence>
<dbReference type="AlphaFoldDB" id="A0AAN9GJU9"/>
<evidence type="ECO:0000313" key="11">
    <source>
        <dbReference type="Proteomes" id="UP001374579"/>
    </source>
</evidence>
<proteinExistence type="inferred from homology"/>
<feature type="transmembrane region" description="Helical" evidence="9">
    <location>
        <begin position="200"/>
        <end position="222"/>
    </location>
</feature>
<evidence type="ECO:0000256" key="6">
    <source>
        <dbReference type="ARBA" id="ARBA00022989"/>
    </source>
</evidence>
<keyword evidence="7 9" id="KW-0472">Membrane</keyword>
<feature type="region of interest" description="Disordered" evidence="8">
    <location>
        <begin position="1"/>
        <end position="36"/>
    </location>
</feature>
<feature type="transmembrane region" description="Helical" evidence="9">
    <location>
        <begin position="242"/>
        <end position="258"/>
    </location>
</feature>
<keyword evidence="4" id="KW-0808">Transferase</keyword>
<reference evidence="10 11" key="1">
    <citation type="submission" date="2024-02" db="EMBL/GenBank/DDBJ databases">
        <title>Chromosome-scale genome assembly of the rough periwinkle Littorina saxatilis.</title>
        <authorList>
            <person name="De Jode A."/>
            <person name="Faria R."/>
            <person name="Formenti G."/>
            <person name="Sims Y."/>
            <person name="Smith T.P."/>
            <person name="Tracey A."/>
            <person name="Wood J.M.D."/>
            <person name="Zagrodzka Z.B."/>
            <person name="Johannesson K."/>
            <person name="Butlin R.K."/>
            <person name="Leder E.H."/>
        </authorList>
    </citation>
    <scope>NUCLEOTIDE SEQUENCE [LARGE SCALE GENOMIC DNA]</scope>
    <source>
        <strain evidence="10">Snail1</strain>
        <tissue evidence="10">Muscle</tissue>
    </source>
</reference>
<accession>A0AAN9GJU9</accession>
<evidence type="ECO:0000256" key="7">
    <source>
        <dbReference type="ARBA" id="ARBA00023136"/>
    </source>
</evidence>
<sequence length="295" mass="33910">MAVTKRHPNQNDSSSKRNMGRSRFTKRNDTKTAKENESGKFWTIPRTIFVVTFAIGISVVHRNHIANMFESDRHFSHLSTLERELAFRTEMGLYYSYFKTIITADTALDGMRAIMYDNITEYPSTINTLKRFNLYPEVTLGLAFRMYEQISSAMNWQTKVCYTVNRGEGYEPVQSCEGLGEPSYFFIESAFLLNGIMMGVFFLFGTLLSGCPFGGVITVAAIFFNHGECTRVQWTPPLRESFAYPFFVLQILVVSYILRTPRPSYKFSVMVALLNTTFMACWQVTFACLFVYLHD</sequence>
<dbReference type="PANTHER" id="PTHR31488:SF1">
    <property type="entry name" value="C-MANNOSYLTRANSFERASE DPY19L1"/>
    <property type="match status" value="1"/>
</dbReference>
<comment type="caution">
    <text evidence="10">The sequence shown here is derived from an EMBL/GenBank/DDBJ whole genome shotgun (WGS) entry which is preliminary data.</text>
</comment>
<dbReference type="EMBL" id="JBAMIC010000003">
    <property type="protein sequence ID" value="KAK7109385.1"/>
    <property type="molecule type" value="Genomic_DNA"/>
</dbReference>
<evidence type="ECO:0000256" key="2">
    <source>
        <dbReference type="ARBA" id="ARBA00008744"/>
    </source>
</evidence>
<evidence type="ECO:0000256" key="9">
    <source>
        <dbReference type="SAM" id="Phobius"/>
    </source>
</evidence>
<comment type="similarity">
    <text evidence="2">Belongs to the dpy-19 family.</text>
</comment>
<gene>
    <name evidence="10" type="ORF">V1264_013434</name>
</gene>
<keyword evidence="3" id="KW-0328">Glycosyltransferase</keyword>
<keyword evidence="11" id="KW-1185">Reference proteome</keyword>
<dbReference type="Pfam" id="PF10034">
    <property type="entry name" value="Dpy19"/>
    <property type="match status" value="1"/>
</dbReference>
<evidence type="ECO:0000256" key="4">
    <source>
        <dbReference type="ARBA" id="ARBA00022679"/>
    </source>
</evidence>
<evidence type="ECO:0000256" key="1">
    <source>
        <dbReference type="ARBA" id="ARBA00004141"/>
    </source>
</evidence>
<protein>
    <submittedName>
        <fullName evidence="10">Uncharacterized protein</fullName>
    </submittedName>
</protein>
<feature type="compositionally biased region" description="Basic and acidic residues" evidence="8">
    <location>
        <begin position="26"/>
        <end position="36"/>
    </location>
</feature>
<evidence type="ECO:0000313" key="10">
    <source>
        <dbReference type="EMBL" id="KAK7109385.1"/>
    </source>
</evidence>
<name>A0AAN9GJU9_9CAEN</name>
<organism evidence="10 11">
    <name type="scientific">Littorina saxatilis</name>
    <dbReference type="NCBI Taxonomy" id="31220"/>
    <lineage>
        <taxon>Eukaryota</taxon>
        <taxon>Metazoa</taxon>
        <taxon>Spiralia</taxon>
        <taxon>Lophotrochozoa</taxon>
        <taxon>Mollusca</taxon>
        <taxon>Gastropoda</taxon>
        <taxon>Caenogastropoda</taxon>
        <taxon>Littorinimorpha</taxon>
        <taxon>Littorinoidea</taxon>
        <taxon>Littorinidae</taxon>
        <taxon>Littorina</taxon>
    </lineage>
</organism>
<dbReference type="GO" id="GO:0005637">
    <property type="term" value="C:nuclear inner membrane"/>
    <property type="evidence" value="ECO:0007669"/>
    <property type="project" value="TreeGrafter"/>
</dbReference>